<dbReference type="Proteomes" id="UP000494261">
    <property type="component" value="Unassembled WGS sequence"/>
</dbReference>
<dbReference type="AlphaFoldDB" id="A0A6P2NBM2"/>
<dbReference type="NCBIfam" id="NF047498">
    <property type="entry name" value="LIC_12616_fam"/>
    <property type="match status" value="1"/>
</dbReference>
<protein>
    <recommendedName>
        <fullName evidence="1">Phage neck terminator protein gp12-like domain-containing protein</fullName>
    </recommendedName>
</protein>
<evidence type="ECO:0000313" key="3">
    <source>
        <dbReference type="Proteomes" id="UP000494261"/>
    </source>
</evidence>
<proteinExistence type="predicted"/>
<dbReference type="RefSeq" id="WP_175023807.1">
    <property type="nucleotide sequence ID" value="NZ_CABVQC010000028.1"/>
</dbReference>
<dbReference type="InterPro" id="IPR057087">
    <property type="entry name" value="Gp12-like"/>
</dbReference>
<accession>A0A6P2NBM2</accession>
<evidence type="ECO:0000313" key="2">
    <source>
        <dbReference type="EMBL" id="VWB88271.1"/>
    </source>
</evidence>
<name>A0A6P2NBM2_9BURK</name>
<feature type="domain" description="Phage neck terminator protein gp12-like" evidence="1">
    <location>
        <begin position="11"/>
        <end position="170"/>
    </location>
</feature>
<evidence type="ECO:0000259" key="1">
    <source>
        <dbReference type="Pfam" id="PF23961"/>
    </source>
</evidence>
<dbReference type="EMBL" id="CABVQC010000028">
    <property type="protein sequence ID" value="VWB88271.1"/>
    <property type="molecule type" value="Genomic_DNA"/>
</dbReference>
<organism evidence="2 3">
    <name type="scientific">Burkholderia aenigmatica</name>
    <dbReference type="NCBI Taxonomy" id="2015348"/>
    <lineage>
        <taxon>Bacteria</taxon>
        <taxon>Pseudomonadati</taxon>
        <taxon>Pseudomonadota</taxon>
        <taxon>Betaproteobacteria</taxon>
        <taxon>Burkholderiales</taxon>
        <taxon>Burkholderiaceae</taxon>
        <taxon>Burkholderia</taxon>
        <taxon>Burkholderia cepacia complex</taxon>
    </lineage>
</organism>
<gene>
    <name evidence="2" type="ORF">BLA13014_04085</name>
</gene>
<sequence length="183" mass="19837">MAATISITESQVFAALRTFLLGILPAGIEVVKAQDNDVGEPVGPDFVTMNSIALPRIATNVDDYTDPGAGGAPGTRNSMQAIEARLQLNVHGPNSGDNAAIISTLFRDEYACIQFATVNQDIQPLYCEIPRQMPFINGENQFEQRWIIELALQYNPITQTPQDFADDVTPQIVSVDAVYPPGA</sequence>
<reference evidence="2 3" key="1">
    <citation type="submission" date="2019-09" db="EMBL/GenBank/DDBJ databases">
        <authorList>
            <person name="Depoorter E."/>
        </authorList>
    </citation>
    <scope>NUCLEOTIDE SEQUENCE [LARGE SCALE GENOMIC DNA]</scope>
    <source>
        <strain evidence="2">LMG 13014</strain>
    </source>
</reference>
<dbReference type="Pfam" id="PF23961">
    <property type="entry name" value="Phage_tail_terminator_9"/>
    <property type="match status" value="1"/>
</dbReference>